<proteinExistence type="predicted"/>
<reference evidence="1 2" key="1">
    <citation type="submission" date="2012-10" db="EMBL/GenBank/DDBJ databases">
        <authorList>
            <person name="Zafar N."/>
            <person name="Inman J."/>
            <person name="Hall N."/>
            <person name="Lorenzi H."/>
            <person name="Caler E."/>
        </authorList>
    </citation>
    <scope>NUCLEOTIDE SEQUENCE [LARGE SCALE GENOMIC DNA]</scope>
    <source>
        <strain evidence="1 2">IP1</strain>
    </source>
</reference>
<organism evidence="1 2">
    <name type="scientific">Entamoeba invadens IP1</name>
    <dbReference type="NCBI Taxonomy" id="370355"/>
    <lineage>
        <taxon>Eukaryota</taxon>
        <taxon>Amoebozoa</taxon>
        <taxon>Evosea</taxon>
        <taxon>Archamoebae</taxon>
        <taxon>Mastigamoebida</taxon>
        <taxon>Entamoebidae</taxon>
        <taxon>Entamoeba</taxon>
    </lineage>
</organism>
<dbReference type="OMA" id="LANEFRM"/>
<evidence type="ECO:0000313" key="2">
    <source>
        <dbReference type="Proteomes" id="UP000014680"/>
    </source>
</evidence>
<dbReference type="RefSeq" id="XP_004261853.1">
    <property type="nucleotide sequence ID" value="XM_004261805.1"/>
</dbReference>
<accession>A0A0A1UHC5</accession>
<name>A0A0A1UHC5_ENTIV</name>
<dbReference type="KEGG" id="eiv:EIN_253560"/>
<sequence>MQLRGKIVIFLAALSLVFIMRMIPLSSRHKFQQITFNSNDQFDSNGYAVQREFVPPKDVLLDRTIFQENYTSGEIRRLNTIRDFSNGVSIENAKRPFTSLSQFQLNFDGKCSEVFKYSSHTPRDLIIYGFQQMTYDSSKLRFDEMLRNMDVVYSSLRSSMPNVTVVVLTFTPIDSSTRLVFDKYHIKVYNEYTYKDYNGANARVLSIGDFLTRHKEDFDRVVFADTRDVFFFNDIFKTFGVNDLILNNECKRLNNQNCLKLLQGDTSYKWFKDSYSESLANEFRMKNVDTINVGLAFGGILKMTKYLKTLTKYFDTSKKALWGYETSLVNYLYYSNRLDEVNITIDGCNQRSCFMLEKPAVSLGRNEEGYYLEDGCTPVVVHKGLPDSWLQRKGDTYVYHWSLR</sequence>
<gene>
    <name evidence="1" type="ORF">EIN_253560</name>
</gene>
<dbReference type="EMBL" id="KB206169">
    <property type="protein sequence ID" value="ELP95082.1"/>
    <property type="molecule type" value="Genomic_DNA"/>
</dbReference>
<dbReference type="Proteomes" id="UP000014680">
    <property type="component" value="Unassembled WGS sequence"/>
</dbReference>
<dbReference type="VEuPathDB" id="AmoebaDB:EIN_253560"/>
<dbReference type="GeneID" id="14894027"/>
<evidence type="ECO:0000313" key="1">
    <source>
        <dbReference type="EMBL" id="ELP95082.1"/>
    </source>
</evidence>
<keyword evidence="2" id="KW-1185">Reference proteome</keyword>
<protein>
    <submittedName>
        <fullName evidence="1">Uncharacterized protein</fullName>
    </submittedName>
</protein>
<dbReference type="AlphaFoldDB" id="A0A0A1UHC5"/>